<gene>
    <name evidence="5" type="ORF">DFH07DRAFT_786226</name>
</gene>
<evidence type="ECO:0000256" key="1">
    <source>
        <dbReference type="ARBA" id="ARBA00007677"/>
    </source>
</evidence>
<evidence type="ECO:0000256" key="4">
    <source>
        <dbReference type="SAM" id="Phobius"/>
    </source>
</evidence>
<dbReference type="EMBL" id="JARJLG010000001">
    <property type="protein sequence ID" value="KAJ7784885.1"/>
    <property type="molecule type" value="Genomic_DNA"/>
</dbReference>
<protein>
    <submittedName>
        <fullName evidence="5">Glycosyltransferase family 15 protein</fullName>
    </submittedName>
</protein>
<keyword evidence="4" id="KW-0812">Transmembrane</keyword>
<dbReference type="InterPro" id="IPR029044">
    <property type="entry name" value="Nucleotide-diphossugar_trans"/>
</dbReference>
<comment type="similarity">
    <text evidence="1">Belongs to the glycosyltransferase 15 family.</text>
</comment>
<dbReference type="Gene3D" id="3.90.550.10">
    <property type="entry name" value="Spore Coat Polysaccharide Biosynthesis Protein SpsA, Chain A"/>
    <property type="match status" value="1"/>
</dbReference>
<feature type="transmembrane region" description="Helical" evidence="4">
    <location>
        <begin position="6"/>
        <end position="23"/>
    </location>
</feature>
<evidence type="ECO:0000313" key="5">
    <source>
        <dbReference type="EMBL" id="KAJ7784885.1"/>
    </source>
</evidence>
<dbReference type="Proteomes" id="UP001215280">
    <property type="component" value="Unassembled WGS sequence"/>
</dbReference>
<dbReference type="PANTHER" id="PTHR31121:SF6">
    <property type="entry name" value="ALPHA-1,2 MANNOSYLTRANSFERASE KTR1"/>
    <property type="match status" value="1"/>
</dbReference>
<keyword evidence="2" id="KW-0808">Transferase</keyword>
<reference evidence="5" key="1">
    <citation type="submission" date="2023-03" db="EMBL/GenBank/DDBJ databases">
        <title>Massive genome expansion in bonnet fungi (Mycena s.s.) driven by repeated elements and novel gene families across ecological guilds.</title>
        <authorList>
            <consortium name="Lawrence Berkeley National Laboratory"/>
            <person name="Harder C.B."/>
            <person name="Miyauchi S."/>
            <person name="Viragh M."/>
            <person name="Kuo A."/>
            <person name="Thoen E."/>
            <person name="Andreopoulos B."/>
            <person name="Lu D."/>
            <person name="Skrede I."/>
            <person name="Drula E."/>
            <person name="Henrissat B."/>
            <person name="Morin E."/>
            <person name="Kohler A."/>
            <person name="Barry K."/>
            <person name="LaButti K."/>
            <person name="Morin E."/>
            <person name="Salamov A."/>
            <person name="Lipzen A."/>
            <person name="Mereny Z."/>
            <person name="Hegedus B."/>
            <person name="Baldrian P."/>
            <person name="Stursova M."/>
            <person name="Weitz H."/>
            <person name="Taylor A."/>
            <person name="Grigoriev I.V."/>
            <person name="Nagy L.G."/>
            <person name="Martin F."/>
            <person name="Kauserud H."/>
        </authorList>
    </citation>
    <scope>NUCLEOTIDE SEQUENCE</scope>
    <source>
        <strain evidence="5">CBHHK188m</strain>
    </source>
</reference>
<organism evidence="5 6">
    <name type="scientific">Mycena maculata</name>
    <dbReference type="NCBI Taxonomy" id="230809"/>
    <lineage>
        <taxon>Eukaryota</taxon>
        <taxon>Fungi</taxon>
        <taxon>Dikarya</taxon>
        <taxon>Basidiomycota</taxon>
        <taxon>Agaricomycotina</taxon>
        <taxon>Agaricomycetes</taxon>
        <taxon>Agaricomycetidae</taxon>
        <taxon>Agaricales</taxon>
        <taxon>Marasmiineae</taxon>
        <taxon>Mycenaceae</taxon>
        <taxon>Mycena</taxon>
    </lineage>
</organism>
<evidence type="ECO:0000256" key="3">
    <source>
        <dbReference type="PIRSR" id="PIRSR018153-1"/>
    </source>
</evidence>
<dbReference type="GO" id="GO:0000026">
    <property type="term" value="F:alpha-1,2-mannosyltransferase activity"/>
    <property type="evidence" value="ECO:0007669"/>
    <property type="project" value="TreeGrafter"/>
</dbReference>
<dbReference type="Pfam" id="PF01793">
    <property type="entry name" value="Glyco_transf_15"/>
    <property type="match status" value="1"/>
</dbReference>
<keyword evidence="4" id="KW-0472">Membrane</keyword>
<sequence length="384" mass="45193">MPRTRHLVLIVVTIAITLYYIVISRNKYLLDTSPSHQPSEIPRPRLWHEPPYKAPIPEKYYHTANSTRRASAVILILARNRNLPGVVSSMTQLEDKFNRKFGYPYVFLNEVPFTEEFKQEITALTSAPVQFGLIPPEHWYQPSWIDESRASAARERMGKAHVIYGDSISYRNMCRFQSGFFFRHELLKPYKYYWRVEPDVNFFCHLDFDPFLFMEGEGKKYAFTVALPEVKKTIRSLWSNVKAFMKQNPDLLSPDNAVDMLLDRTKEYYNMCHFWSNFEIADLDLWRSDAYMKFFEWLDSTGGFYYERWGDAPIHTIGAALFARKDQIHFFKEIGYAHIPYQQCPQGPAHARGRCECDAEKSFEYRGSTCLARYDRLFSDALEQ</sequence>
<evidence type="ECO:0000313" key="6">
    <source>
        <dbReference type="Proteomes" id="UP001215280"/>
    </source>
</evidence>
<dbReference type="GO" id="GO:0000032">
    <property type="term" value="P:cell wall mannoprotein biosynthetic process"/>
    <property type="evidence" value="ECO:0007669"/>
    <property type="project" value="TreeGrafter"/>
</dbReference>
<keyword evidence="6" id="KW-1185">Reference proteome</keyword>
<feature type="active site" description="Nucleophile" evidence="3">
    <location>
        <position position="279"/>
    </location>
</feature>
<dbReference type="InterPro" id="IPR002685">
    <property type="entry name" value="Glyco_trans_15"/>
</dbReference>
<proteinExistence type="inferred from homology"/>
<name>A0AAD7KG22_9AGAR</name>
<dbReference type="AlphaFoldDB" id="A0AAD7KG22"/>
<dbReference type="PANTHER" id="PTHR31121">
    <property type="entry name" value="ALPHA-1,2 MANNOSYLTRANSFERASE KTR1"/>
    <property type="match status" value="1"/>
</dbReference>
<accession>A0AAD7KG22</accession>
<dbReference type="GO" id="GO:0006487">
    <property type="term" value="P:protein N-linked glycosylation"/>
    <property type="evidence" value="ECO:0007669"/>
    <property type="project" value="TreeGrafter"/>
</dbReference>
<dbReference type="GO" id="GO:0005794">
    <property type="term" value="C:Golgi apparatus"/>
    <property type="evidence" value="ECO:0007669"/>
    <property type="project" value="TreeGrafter"/>
</dbReference>
<dbReference type="GO" id="GO:0016020">
    <property type="term" value="C:membrane"/>
    <property type="evidence" value="ECO:0007669"/>
    <property type="project" value="InterPro"/>
</dbReference>
<dbReference type="SUPFAM" id="SSF53448">
    <property type="entry name" value="Nucleotide-diphospho-sugar transferases"/>
    <property type="match status" value="1"/>
</dbReference>
<dbReference type="PIRSF" id="PIRSF018153">
    <property type="entry name" value="Glyco_trans_15"/>
    <property type="match status" value="1"/>
</dbReference>
<evidence type="ECO:0000256" key="2">
    <source>
        <dbReference type="ARBA" id="ARBA00022679"/>
    </source>
</evidence>
<dbReference type="FunFam" id="3.90.550.10:FF:000051">
    <property type="entry name" value="Alpha-1,2-mannosyltransferase (Ktr4)"/>
    <property type="match status" value="1"/>
</dbReference>
<keyword evidence="4" id="KW-1133">Transmembrane helix</keyword>
<comment type="caution">
    <text evidence="5">The sequence shown here is derived from an EMBL/GenBank/DDBJ whole genome shotgun (WGS) entry which is preliminary data.</text>
</comment>